<keyword evidence="1" id="KW-0614">Plasmid</keyword>
<organism evidence="1">
    <name type="scientific">Staphylococcus aureus</name>
    <dbReference type="NCBI Taxonomy" id="1280"/>
    <lineage>
        <taxon>Bacteria</taxon>
        <taxon>Bacillati</taxon>
        <taxon>Bacillota</taxon>
        <taxon>Bacilli</taxon>
        <taxon>Bacillales</taxon>
        <taxon>Staphylococcaceae</taxon>
        <taxon>Staphylococcus</taxon>
    </lineage>
</organism>
<geneLocation type="plasmid" evidence="1">
    <name>pSALNBL118</name>
</geneLocation>
<dbReference type="EMBL" id="CP042014">
    <property type="protein sequence ID" value="QDS42721.1"/>
    <property type="molecule type" value="Genomic_DNA"/>
</dbReference>
<sequence length="100" mass="11503">MRYNDRITFMLESRGAYDTKTSKYTSNIIAYDEQPCNINPLSVQRIAVEFGDISKNIIVVRLQGNYDNSVSHALVDGVKYKVVTHKHYIHDTVFYLEGVN</sequence>
<dbReference type="AlphaFoldDB" id="A0A517JRA8"/>
<name>A0A517JRA8_STAAU</name>
<protein>
    <recommendedName>
        <fullName evidence="2">Phage protein</fullName>
    </recommendedName>
</protein>
<evidence type="ECO:0008006" key="2">
    <source>
        <dbReference type="Google" id="ProtNLM"/>
    </source>
</evidence>
<reference evidence="1" key="1">
    <citation type="submission" date="2019-07" db="EMBL/GenBank/DDBJ databases">
        <title>Comparative genomics of plasmid bearing Staphylococcus aureus strains isolated from various retail meats.</title>
        <authorList>
            <person name="Neyaz L."/>
            <person name="Karki A.B."/>
            <person name="Fakhr M.K."/>
        </authorList>
    </citation>
    <scope>NUCLEOTIDE SEQUENCE</scope>
    <source>
        <strain evidence="1">B3-4A</strain>
        <plasmid evidence="1">pSALNBL118</plasmid>
    </source>
</reference>
<dbReference type="RefSeq" id="WP_145377491.1">
    <property type="nucleotide sequence ID" value="NZ_CP042014.1"/>
</dbReference>
<gene>
    <name evidence="1" type="ORF">FP479_14195</name>
</gene>
<accession>A0A517JRA8</accession>
<evidence type="ECO:0000313" key="1">
    <source>
        <dbReference type="EMBL" id="QDS42721.1"/>
    </source>
</evidence>
<proteinExistence type="predicted"/>